<evidence type="ECO:0000256" key="2">
    <source>
        <dbReference type="ARBA" id="ARBA00023002"/>
    </source>
</evidence>
<feature type="non-terminal residue" evidence="3">
    <location>
        <position position="159"/>
    </location>
</feature>
<proteinExistence type="predicted"/>
<dbReference type="PaxDb" id="8022-A0A060ZC52"/>
<dbReference type="GO" id="GO:0000246">
    <property type="term" value="F:Delta24(24-1) sterol reductase activity"/>
    <property type="evidence" value="ECO:0007669"/>
    <property type="project" value="TreeGrafter"/>
</dbReference>
<reference evidence="3" key="2">
    <citation type="submission" date="2014-03" db="EMBL/GenBank/DDBJ databases">
        <authorList>
            <person name="Genoscope - CEA"/>
        </authorList>
    </citation>
    <scope>NUCLEOTIDE SEQUENCE</scope>
</reference>
<dbReference type="GO" id="GO:0005737">
    <property type="term" value="C:cytoplasm"/>
    <property type="evidence" value="ECO:0007669"/>
    <property type="project" value="TreeGrafter"/>
</dbReference>
<organism evidence="3 4">
    <name type="scientific">Oncorhynchus mykiss</name>
    <name type="common">Rainbow trout</name>
    <name type="synonym">Salmo gairdneri</name>
    <dbReference type="NCBI Taxonomy" id="8022"/>
    <lineage>
        <taxon>Eukaryota</taxon>
        <taxon>Metazoa</taxon>
        <taxon>Chordata</taxon>
        <taxon>Craniata</taxon>
        <taxon>Vertebrata</taxon>
        <taxon>Euteleostomi</taxon>
        <taxon>Actinopterygii</taxon>
        <taxon>Neopterygii</taxon>
        <taxon>Teleostei</taxon>
        <taxon>Protacanthopterygii</taxon>
        <taxon>Salmoniformes</taxon>
        <taxon>Salmonidae</taxon>
        <taxon>Salmoninae</taxon>
        <taxon>Oncorhynchus</taxon>
    </lineage>
</organism>
<dbReference type="SUPFAM" id="SSF56176">
    <property type="entry name" value="FAD-binding/transporter-associated domain-like"/>
    <property type="match status" value="1"/>
</dbReference>
<dbReference type="AlphaFoldDB" id="A0A060ZC52"/>
<dbReference type="GO" id="GO:0016020">
    <property type="term" value="C:membrane"/>
    <property type="evidence" value="ECO:0007669"/>
    <property type="project" value="TreeGrafter"/>
</dbReference>
<dbReference type="PANTHER" id="PTHR10801">
    <property type="entry name" value="24-DEHYDROCHOLESTEROL REDUCTASE"/>
    <property type="match status" value="1"/>
</dbReference>
<dbReference type="InterPro" id="IPR040165">
    <property type="entry name" value="Diminuto-like"/>
</dbReference>
<evidence type="ECO:0000313" key="4">
    <source>
        <dbReference type="Proteomes" id="UP000193380"/>
    </source>
</evidence>
<protein>
    <submittedName>
        <fullName evidence="3">Uncharacterized protein</fullName>
    </submittedName>
</protein>
<name>A0A060ZC52_ONCMY</name>
<sequence>MRAWLIFKLCSAPKQHDQRVRDIQRQVHVWRKEGGKTLMCTGRPVWLTVSLRGGKYKKTNKNIMINMMDILEVDTQRQVVRVEPLVNMGQITALLNSLGWTLPVLPELDDLTVGNSLGWTLLCCQNWTTSLSVTPWAGLCLCCQNWTTSLSVTPWAGLC</sequence>
<gene>
    <name evidence="3" type="ORF">GSONMT00051167001</name>
</gene>
<dbReference type="InterPro" id="IPR036318">
    <property type="entry name" value="FAD-bd_PCMH-like_sf"/>
</dbReference>
<reference evidence="3" key="1">
    <citation type="journal article" date="2014" name="Nat. Commun.">
        <title>The rainbow trout genome provides novel insights into evolution after whole-genome duplication in vertebrates.</title>
        <authorList>
            <person name="Berthelot C."/>
            <person name="Brunet F."/>
            <person name="Chalopin D."/>
            <person name="Juanchich A."/>
            <person name="Bernard M."/>
            <person name="Noel B."/>
            <person name="Bento P."/>
            <person name="Da Silva C."/>
            <person name="Labadie K."/>
            <person name="Alberti A."/>
            <person name="Aury J.M."/>
            <person name="Louis A."/>
            <person name="Dehais P."/>
            <person name="Bardou P."/>
            <person name="Montfort J."/>
            <person name="Klopp C."/>
            <person name="Cabau C."/>
            <person name="Gaspin C."/>
            <person name="Thorgaard G.H."/>
            <person name="Boussaha M."/>
            <person name="Quillet E."/>
            <person name="Guyomard R."/>
            <person name="Galiana D."/>
            <person name="Bobe J."/>
            <person name="Volff J.N."/>
            <person name="Genet C."/>
            <person name="Wincker P."/>
            <person name="Jaillon O."/>
            <person name="Roest Crollius H."/>
            <person name="Guiguen Y."/>
        </authorList>
    </citation>
    <scope>NUCLEOTIDE SEQUENCE [LARGE SCALE GENOMIC DNA]</scope>
</reference>
<dbReference type="GO" id="GO:0008202">
    <property type="term" value="P:steroid metabolic process"/>
    <property type="evidence" value="ECO:0007669"/>
    <property type="project" value="TreeGrafter"/>
</dbReference>
<evidence type="ECO:0000313" key="3">
    <source>
        <dbReference type="EMBL" id="CDQ98855.1"/>
    </source>
</evidence>
<dbReference type="Proteomes" id="UP000193380">
    <property type="component" value="Unassembled WGS sequence"/>
</dbReference>
<dbReference type="EMBL" id="FR941038">
    <property type="protein sequence ID" value="CDQ98855.1"/>
    <property type="molecule type" value="Genomic_DNA"/>
</dbReference>
<accession>A0A060ZC52</accession>
<comment type="cofactor">
    <cofactor evidence="1">
        <name>FAD</name>
        <dbReference type="ChEBI" id="CHEBI:57692"/>
    </cofactor>
</comment>
<dbReference type="GO" id="GO:0050660">
    <property type="term" value="F:flavin adenine dinucleotide binding"/>
    <property type="evidence" value="ECO:0007669"/>
    <property type="project" value="InterPro"/>
</dbReference>
<keyword evidence="2" id="KW-0560">Oxidoreductase</keyword>
<evidence type="ECO:0000256" key="1">
    <source>
        <dbReference type="ARBA" id="ARBA00001974"/>
    </source>
</evidence>
<dbReference type="PANTHER" id="PTHR10801:SF0">
    <property type="entry name" value="DELTA(24)-STEROL REDUCTASE"/>
    <property type="match status" value="1"/>
</dbReference>
<dbReference type="STRING" id="8022.A0A060ZC52"/>
<dbReference type="Gene3D" id="3.30.465.10">
    <property type="match status" value="1"/>
</dbReference>
<dbReference type="InterPro" id="IPR016169">
    <property type="entry name" value="FAD-bd_PCMH_sub2"/>
</dbReference>